<dbReference type="Proteomes" id="UP000295388">
    <property type="component" value="Unassembled WGS sequence"/>
</dbReference>
<dbReference type="GO" id="GO:0005886">
    <property type="term" value="C:plasma membrane"/>
    <property type="evidence" value="ECO:0007669"/>
    <property type="project" value="UniProtKB-SubCell"/>
</dbReference>
<dbReference type="RefSeq" id="WP_133799118.1">
    <property type="nucleotide sequence ID" value="NZ_SNWQ01000002.1"/>
</dbReference>
<dbReference type="AlphaFoldDB" id="A0A4R6KQR8"/>
<dbReference type="PROSITE" id="PS50928">
    <property type="entry name" value="ABC_TM1"/>
    <property type="match status" value="1"/>
</dbReference>
<feature type="transmembrane region" description="Helical" evidence="7">
    <location>
        <begin position="35"/>
        <end position="61"/>
    </location>
</feature>
<gene>
    <name evidence="10" type="ORF">EV643_102572</name>
</gene>
<keyword evidence="2 7" id="KW-0813">Transport</keyword>
<feature type="domain" description="ABC transmembrane type-1" evidence="9">
    <location>
        <begin position="91"/>
        <end position="305"/>
    </location>
</feature>
<feature type="transmembrane region" description="Helical" evidence="7">
    <location>
        <begin position="179"/>
        <end position="201"/>
    </location>
</feature>
<evidence type="ECO:0000256" key="3">
    <source>
        <dbReference type="ARBA" id="ARBA00022475"/>
    </source>
</evidence>
<keyword evidence="3" id="KW-1003">Cell membrane</keyword>
<feature type="transmembrane region" description="Helical" evidence="7">
    <location>
        <begin position="284"/>
        <end position="306"/>
    </location>
</feature>
<feature type="region of interest" description="Disordered" evidence="8">
    <location>
        <begin position="1"/>
        <end position="25"/>
    </location>
</feature>
<proteinExistence type="inferred from homology"/>
<evidence type="ECO:0000256" key="1">
    <source>
        <dbReference type="ARBA" id="ARBA00004651"/>
    </source>
</evidence>
<evidence type="ECO:0000256" key="7">
    <source>
        <dbReference type="RuleBase" id="RU363032"/>
    </source>
</evidence>
<comment type="subcellular location">
    <subcellularLocation>
        <location evidence="1 7">Cell membrane</location>
        <topology evidence="1 7">Multi-pass membrane protein</topology>
    </subcellularLocation>
</comment>
<dbReference type="PANTHER" id="PTHR30193">
    <property type="entry name" value="ABC TRANSPORTER PERMEASE PROTEIN"/>
    <property type="match status" value="1"/>
</dbReference>
<evidence type="ECO:0000313" key="11">
    <source>
        <dbReference type="Proteomes" id="UP000295388"/>
    </source>
</evidence>
<dbReference type="Gene3D" id="1.10.3720.10">
    <property type="entry name" value="MetI-like"/>
    <property type="match status" value="1"/>
</dbReference>
<evidence type="ECO:0000313" key="10">
    <source>
        <dbReference type="EMBL" id="TDO52730.1"/>
    </source>
</evidence>
<dbReference type="InterPro" id="IPR051393">
    <property type="entry name" value="ABC_transporter_permease"/>
</dbReference>
<accession>A0A4R6KQR8</accession>
<feature type="transmembrane region" description="Helical" evidence="7">
    <location>
        <begin position="95"/>
        <end position="116"/>
    </location>
</feature>
<comment type="similarity">
    <text evidence="7">Belongs to the binding-protein-dependent transport system permease family.</text>
</comment>
<dbReference type="CDD" id="cd06261">
    <property type="entry name" value="TM_PBP2"/>
    <property type="match status" value="1"/>
</dbReference>
<keyword evidence="4 7" id="KW-0812">Transmembrane</keyword>
<feature type="transmembrane region" description="Helical" evidence="7">
    <location>
        <begin position="230"/>
        <end position="250"/>
    </location>
</feature>
<dbReference type="InterPro" id="IPR035906">
    <property type="entry name" value="MetI-like_sf"/>
</dbReference>
<protein>
    <submittedName>
        <fullName evidence="10">Cellobiose transport system permease protein</fullName>
    </submittedName>
</protein>
<organism evidence="10 11">
    <name type="scientific">Kribbella caucasensis</name>
    <dbReference type="NCBI Taxonomy" id="2512215"/>
    <lineage>
        <taxon>Bacteria</taxon>
        <taxon>Bacillati</taxon>
        <taxon>Actinomycetota</taxon>
        <taxon>Actinomycetes</taxon>
        <taxon>Propionibacteriales</taxon>
        <taxon>Kribbellaceae</taxon>
        <taxon>Kribbella</taxon>
    </lineage>
</organism>
<evidence type="ECO:0000256" key="4">
    <source>
        <dbReference type="ARBA" id="ARBA00022692"/>
    </source>
</evidence>
<evidence type="ECO:0000256" key="5">
    <source>
        <dbReference type="ARBA" id="ARBA00022989"/>
    </source>
</evidence>
<dbReference type="OrthoDB" id="9804439at2"/>
<name>A0A4R6KQR8_9ACTN</name>
<sequence length="333" mass="36941">MAVTTEKVDVPAVSTPKHAGGNKRPNKYRSALPQYVAISPFFILFAIFGAFPVFFSIWLSFHSWDGIGAMKWVGLEQYNYLLGDPKFWTAISNTLVIWVLSTVPMLLLALVIANALHNATRFRSFYRIAYFIPNVTSVVAVTMVFGSIFSNNFGLLNAFLQSIGLSQIEWLSQPWGIKIAIATIVTWRWVGYNAIIFLAGLQAIPSDVYEAAKVDGASPRQTFWRVTVPLLRPVILFTAVTSTIGGLQIFTESQVLLGDTGGPGGAGTTIVSFLYENAFVKNQFGYGAAIGWALFILIVLFSIINWRLIGGDESERLTSRLRRRTRKEQTDAH</sequence>
<dbReference type="PANTHER" id="PTHR30193:SF37">
    <property type="entry name" value="INNER MEMBRANE ABC TRANSPORTER PERMEASE PROTEIN YCJO"/>
    <property type="match status" value="1"/>
</dbReference>
<dbReference type="Pfam" id="PF00528">
    <property type="entry name" value="BPD_transp_1"/>
    <property type="match status" value="1"/>
</dbReference>
<keyword evidence="11" id="KW-1185">Reference proteome</keyword>
<evidence type="ECO:0000256" key="2">
    <source>
        <dbReference type="ARBA" id="ARBA00022448"/>
    </source>
</evidence>
<dbReference type="GO" id="GO:0055085">
    <property type="term" value="P:transmembrane transport"/>
    <property type="evidence" value="ECO:0007669"/>
    <property type="project" value="InterPro"/>
</dbReference>
<evidence type="ECO:0000256" key="8">
    <source>
        <dbReference type="SAM" id="MobiDB-lite"/>
    </source>
</evidence>
<feature type="transmembrane region" description="Helical" evidence="7">
    <location>
        <begin position="128"/>
        <end position="149"/>
    </location>
</feature>
<dbReference type="InterPro" id="IPR000515">
    <property type="entry name" value="MetI-like"/>
</dbReference>
<evidence type="ECO:0000256" key="6">
    <source>
        <dbReference type="ARBA" id="ARBA00023136"/>
    </source>
</evidence>
<comment type="caution">
    <text evidence="10">The sequence shown here is derived from an EMBL/GenBank/DDBJ whole genome shotgun (WGS) entry which is preliminary data.</text>
</comment>
<reference evidence="10 11" key="1">
    <citation type="submission" date="2019-03" db="EMBL/GenBank/DDBJ databases">
        <title>Genomic Encyclopedia of Type Strains, Phase III (KMG-III): the genomes of soil and plant-associated and newly described type strains.</title>
        <authorList>
            <person name="Whitman W."/>
        </authorList>
    </citation>
    <scope>NUCLEOTIDE SEQUENCE [LARGE SCALE GENOMIC DNA]</scope>
    <source>
        <strain evidence="10 11">VKM Ac-2527</strain>
    </source>
</reference>
<evidence type="ECO:0000259" key="9">
    <source>
        <dbReference type="PROSITE" id="PS50928"/>
    </source>
</evidence>
<keyword evidence="5 7" id="KW-1133">Transmembrane helix</keyword>
<dbReference type="EMBL" id="SNWQ01000002">
    <property type="protein sequence ID" value="TDO52730.1"/>
    <property type="molecule type" value="Genomic_DNA"/>
</dbReference>
<dbReference type="SUPFAM" id="SSF161098">
    <property type="entry name" value="MetI-like"/>
    <property type="match status" value="1"/>
</dbReference>
<keyword evidence="6 7" id="KW-0472">Membrane</keyword>